<comment type="caution">
    <text evidence="9">The sequence shown here is derived from an EMBL/GenBank/DDBJ whole genome shotgun (WGS) entry which is preliminary data.</text>
</comment>
<accession>A0A0A2TFS6</accession>
<evidence type="ECO:0000256" key="4">
    <source>
        <dbReference type="ARBA" id="ARBA00022692"/>
    </source>
</evidence>
<dbReference type="Proteomes" id="UP000030147">
    <property type="component" value="Unassembled WGS sequence"/>
</dbReference>
<dbReference type="AlphaFoldDB" id="A0A0A2TFS6"/>
<evidence type="ECO:0000256" key="1">
    <source>
        <dbReference type="ARBA" id="ARBA00004141"/>
    </source>
</evidence>
<evidence type="ECO:0000256" key="2">
    <source>
        <dbReference type="ARBA" id="ARBA00004196"/>
    </source>
</evidence>
<dbReference type="Pfam" id="PF00528">
    <property type="entry name" value="BPD_transp_1"/>
    <property type="match status" value="1"/>
</dbReference>
<dbReference type="InterPro" id="IPR005769">
    <property type="entry name" value="PhnE/PtxC"/>
</dbReference>
<feature type="transmembrane region" description="Helical" evidence="7">
    <location>
        <begin position="251"/>
        <end position="270"/>
    </location>
</feature>
<dbReference type="STRING" id="1385514.N782_15710"/>
<gene>
    <name evidence="9" type="ORF">N782_15710</name>
</gene>
<keyword evidence="6 7" id="KW-0472">Membrane</keyword>
<dbReference type="InterPro" id="IPR000515">
    <property type="entry name" value="MetI-like"/>
</dbReference>
<dbReference type="OrthoDB" id="8557224at2"/>
<dbReference type="GO" id="GO:0015416">
    <property type="term" value="F:ABC-type phosphonate transporter activity"/>
    <property type="evidence" value="ECO:0007669"/>
    <property type="project" value="InterPro"/>
</dbReference>
<dbReference type="GO" id="GO:0030313">
    <property type="term" value="C:cell envelope"/>
    <property type="evidence" value="ECO:0007669"/>
    <property type="project" value="UniProtKB-SubCell"/>
</dbReference>
<dbReference type="InterPro" id="IPR035906">
    <property type="entry name" value="MetI-like_sf"/>
</dbReference>
<feature type="domain" description="ABC transmembrane type-1" evidence="8">
    <location>
        <begin position="80"/>
        <end position="267"/>
    </location>
</feature>
<keyword evidence="10" id="KW-1185">Reference proteome</keyword>
<feature type="transmembrane region" description="Helical" evidence="7">
    <location>
        <begin position="20"/>
        <end position="38"/>
    </location>
</feature>
<organism evidence="9 10">
    <name type="scientific">Pontibacillus yanchengensis Y32</name>
    <dbReference type="NCBI Taxonomy" id="1385514"/>
    <lineage>
        <taxon>Bacteria</taxon>
        <taxon>Bacillati</taxon>
        <taxon>Bacillota</taxon>
        <taxon>Bacilli</taxon>
        <taxon>Bacillales</taxon>
        <taxon>Bacillaceae</taxon>
        <taxon>Pontibacillus</taxon>
    </lineage>
</organism>
<dbReference type="PROSITE" id="PS50928">
    <property type="entry name" value="ABC_TM1"/>
    <property type="match status" value="1"/>
</dbReference>
<dbReference type="Gene3D" id="1.10.3720.10">
    <property type="entry name" value="MetI-like"/>
    <property type="match status" value="1"/>
</dbReference>
<protein>
    <submittedName>
        <fullName evidence="9">Alkylphosphonate ABC transporter permease</fullName>
    </submittedName>
</protein>
<feature type="transmembrane region" description="Helical" evidence="7">
    <location>
        <begin position="219"/>
        <end position="239"/>
    </location>
</feature>
<evidence type="ECO:0000313" key="9">
    <source>
        <dbReference type="EMBL" id="KGP74384.1"/>
    </source>
</evidence>
<evidence type="ECO:0000259" key="8">
    <source>
        <dbReference type="PROSITE" id="PS50928"/>
    </source>
</evidence>
<evidence type="ECO:0000313" key="10">
    <source>
        <dbReference type="Proteomes" id="UP000030147"/>
    </source>
</evidence>
<comment type="subcellular location">
    <subcellularLocation>
        <location evidence="2">Cell envelope</location>
    </subcellularLocation>
    <subcellularLocation>
        <location evidence="7">Cell membrane</location>
        <topology evidence="7">Multi-pass membrane protein</topology>
    </subcellularLocation>
    <subcellularLocation>
        <location evidence="1">Membrane</location>
        <topology evidence="1">Multi-pass membrane protein</topology>
    </subcellularLocation>
</comment>
<evidence type="ECO:0000256" key="3">
    <source>
        <dbReference type="ARBA" id="ARBA00022448"/>
    </source>
</evidence>
<feature type="transmembrane region" description="Helical" evidence="7">
    <location>
        <begin position="84"/>
        <end position="104"/>
    </location>
</feature>
<dbReference type="RefSeq" id="WP_036815693.1">
    <property type="nucleotide sequence ID" value="NZ_AVBF01000003.1"/>
</dbReference>
<keyword evidence="4 7" id="KW-0812">Transmembrane</keyword>
<dbReference type="eggNOG" id="COG3639">
    <property type="taxonomic scope" value="Bacteria"/>
</dbReference>
<dbReference type="PANTHER" id="PTHR30043:SF8">
    <property type="entry name" value="ABC TRANSPORTER, PERMEASE PROTEIN CC0363, PUTATIVE-RELATED"/>
    <property type="match status" value="1"/>
</dbReference>
<dbReference type="EMBL" id="AVBF01000003">
    <property type="protein sequence ID" value="KGP74384.1"/>
    <property type="molecule type" value="Genomic_DNA"/>
</dbReference>
<dbReference type="NCBIfam" id="TIGR01097">
    <property type="entry name" value="PhnE"/>
    <property type="match status" value="1"/>
</dbReference>
<dbReference type="CDD" id="cd06261">
    <property type="entry name" value="TM_PBP2"/>
    <property type="match status" value="1"/>
</dbReference>
<keyword evidence="3 7" id="KW-0813">Transport</keyword>
<comment type="similarity">
    <text evidence="7">Belongs to the binding-protein-dependent transport system permease family.</text>
</comment>
<name>A0A0A2TFS6_9BACI</name>
<dbReference type="PANTHER" id="PTHR30043">
    <property type="entry name" value="PHOSPHONATES TRANSPORT SYSTEM PERMEASE PROTEIN"/>
    <property type="match status" value="1"/>
</dbReference>
<evidence type="ECO:0000256" key="6">
    <source>
        <dbReference type="ARBA" id="ARBA00023136"/>
    </source>
</evidence>
<dbReference type="SUPFAM" id="SSF161098">
    <property type="entry name" value="MetI-like"/>
    <property type="match status" value="1"/>
</dbReference>
<keyword evidence="5 7" id="KW-1133">Transmembrane helix</keyword>
<proteinExistence type="inferred from homology"/>
<evidence type="ECO:0000256" key="5">
    <source>
        <dbReference type="ARBA" id="ARBA00022989"/>
    </source>
</evidence>
<dbReference type="GO" id="GO:0005886">
    <property type="term" value="C:plasma membrane"/>
    <property type="evidence" value="ECO:0007669"/>
    <property type="project" value="UniProtKB-SubCell"/>
</dbReference>
<reference evidence="9 10" key="1">
    <citation type="journal article" date="2015" name="Stand. Genomic Sci.">
        <title>High quality draft genome sequence of the moderately halophilic bacterium Pontibacillus yanchengensis Y32(T) and comparison among Pontibacillus genomes.</title>
        <authorList>
            <person name="Huang J."/>
            <person name="Qiao Z.X."/>
            <person name="Tang J.W."/>
            <person name="Wang G."/>
        </authorList>
    </citation>
    <scope>NUCLEOTIDE SEQUENCE [LARGE SCALE GENOMIC DNA]</scope>
    <source>
        <strain evidence="9 10">Y32</strain>
    </source>
</reference>
<evidence type="ECO:0000256" key="7">
    <source>
        <dbReference type="RuleBase" id="RU363032"/>
    </source>
</evidence>
<sequence length="275" mass="30238">MNSETNTLPPRPKQSKTSLLKKYGLGLGFLALIIWSIMGTNEKVDWTRVFSMRTIENMDRVIPKLFQPTLDKLDRVLELMLETLLIAFTGSFMASILAIPLGFLTAKNMMGNSLAGRIANFICKLFLNAVRTFPEILLALIFVASIGPSPFAGVLAIAIGSTGMLGKLYGEVIETIDMQVVEAMEANGANKIQTLFYGIIPQILPDFLSYAIYRFEIDVRASTILGIIGAGGIGTLIVISQKNRNWDEVSLILIVIIISVTIIDLISAQIRKRLV</sequence>